<organism evidence="2 3">
    <name type="scientific">Thermocatellispora tengchongensis</name>
    <dbReference type="NCBI Taxonomy" id="1073253"/>
    <lineage>
        <taxon>Bacteria</taxon>
        <taxon>Bacillati</taxon>
        <taxon>Actinomycetota</taxon>
        <taxon>Actinomycetes</taxon>
        <taxon>Streptosporangiales</taxon>
        <taxon>Streptosporangiaceae</taxon>
        <taxon>Thermocatellispora</taxon>
    </lineage>
</organism>
<dbReference type="Pfam" id="PF21806">
    <property type="entry name" value="DUF6879"/>
    <property type="match status" value="1"/>
</dbReference>
<gene>
    <name evidence="2" type="ORF">HNP84_002204</name>
</gene>
<proteinExistence type="predicted"/>
<accession>A0A840NYB9</accession>
<dbReference type="InterPro" id="IPR049244">
    <property type="entry name" value="DUF6879"/>
</dbReference>
<evidence type="ECO:0000259" key="1">
    <source>
        <dbReference type="Pfam" id="PF21806"/>
    </source>
</evidence>
<dbReference type="AlphaFoldDB" id="A0A840NYB9"/>
<dbReference type="Proteomes" id="UP000578449">
    <property type="component" value="Unassembled WGS sequence"/>
</dbReference>
<name>A0A840NYB9_9ACTN</name>
<reference evidence="2 3" key="1">
    <citation type="submission" date="2020-08" db="EMBL/GenBank/DDBJ databases">
        <title>Genomic Encyclopedia of Type Strains, Phase IV (KMG-IV): sequencing the most valuable type-strain genomes for metagenomic binning, comparative biology and taxonomic classification.</title>
        <authorList>
            <person name="Goeker M."/>
        </authorList>
    </citation>
    <scope>NUCLEOTIDE SEQUENCE [LARGE SCALE GENOMIC DNA]</scope>
    <source>
        <strain evidence="2 3">DSM 45615</strain>
    </source>
</reference>
<evidence type="ECO:0000313" key="2">
    <source>
        <dbReference type="EMBL" id="MBB5132488.1"/>
    </source>
</evidence>
<dbReference type="EMBL" id="JACHGN010000004">
    <property type="protein sequence ID" value="MBB5132488.1"/>
    <property type="molecule type" value="Genomic_DNA"/>
</dbReference>
<comment type="caution">
    <text evidence="2">The sequence shown here is derived from an EMBL/GenBank/DDBJ whole genome shotgun (WGS) entry which is preliminary data.</text>
</comment>
<protein>
    <recommendedName>
        <fullName evidence="1">DUF6879 domain-containing protein</fullName>
    </recommendedName>
</protein>
<sequence>MADLTARGTRLGPLVRETPGRVLPREPYNDEVIPRVLGGAHPLWKLERMQSFSEPDVPSWVAAHEGDWRRALELIEGMRPGLRAMSQSLSRLRRTRIAERPPSPYLQWEMQVFLARTDAGETIRVLDAEAVAGVETDGPLPELLIIGPDVMYEILYDDAGGHMGGRRIEDRDVIRVCTEELAELFALGEDFRAYFAREIAPLPPPRTA</sequence>
<dbReference type="RefSeq" id="WP_185049476.1">
    <property type="nucleotide sequence ID" value="NZ_BAABIX010000003.1"/>
</dbReference>
<feature type="domain" description="DUF6879" evidence="1">
    <location>
        <begin position="40"/>
        <end position="196"/>
    </location>
</feature>
<keyword evidence="3" id="KW-1185">Reference proteome</keyword>
<evidence type="ECO:0000313" key="3">
    <source>
        <dbReference type="Proteomes" id="UP000578449"/>
    </source>
</evidence>